<keyword evidence="14" id="KW-1185">Reference proteome</keyword>
<evidence type="ECO:0000256" key="5">
    <source>
        <dbReference type="ARBA" id="ARBA00019998"/>
    </source>
</evidence>
<gene>
    <name evidence="13" type="ORF">MSPICULIGERA_LOCUS25406</name>
</gene>
<evidence type="ECO:0000256" key="7">
    <source>
        <dbReference type="ARBA" id="ARBA00022588"/>
    </source>
</evidence>
<keyword evidence="6" id="KW-0963">Cytoplasm</keyword>
<dbReference type="PANTHER" id="PTHR13113">
    <property type="entry name" value="ECSIT EVOLUTIONARILY CONSERVED SIGNALING INTERMEDIATE IN TOLL PATHWAYS"/>
    <property type="match status" value="1"/>
</dbReference>
<name>A0AA36DGX9_9BILA</name>
<keyword evidence="7" id="KW-0399">Innate immunity</keyword>
<keyword evidence="10" id="KW-0496">Mitochondrion</keyword>
<reference evidence="13" key="1">
    <citation type="submission" date="2023-06" db="EMBL/GenBank/DDBJ databases">
        <authorList>
            <person name="Delattre M."/>
        </authorList>
    </citation>
    <scope>NUCLEOTIDE SEQUENCE</scope>
    <source>
        <strain evidence="13">AF72</strain>
    </source>
</reference>
<sequence length="347" mass="40964">MLQFATWKDTVVRRIITSARHYASSPFPRQQTEGLIHVEKQFEAHPPAERNKENFLAAILIFKERKGRSYVDFINSSLKYMKEYGVHKDIEVYKALLDIFPKGKLIPTNQWQKVFMHYPLQQNCCVKVLDEMEWHGVHPDKEVHDIVVNAFGEWNFASRKIKRMLYWMPKLRYSNKYIDRRQIENKKLSPEQLAGLALKMMSRDPGSTYHFCKLPKRNPVVEDEWIAWSQSILQQNLLSRLPENTDIFIDTSELVYVMEHPVKYVVLKCRTQGGSLADFKEERDPLNFASWYKEWSESREYQNSIHEQPHETILAIACLSTSNNATAAKWIDLLKIEKMNVRLRLDK</sequence>
<comment type="caution">
    <text evidence="13">The sequence shown here is derived from an EMBL/GenBank/DDBJ whole genome shotgun (WGS) entry which is preliminary data.</text>
</comment>
<evidence type="ECO:0000313" key="13">
    <source>
        <dbReference type="EMBL" id="CAJ0587438.1"/>
    </source>
</evidence>
<feature type="domain" description="ECSIT C-terminal" evidence="12">
    <location>
        <begin position="231"/>
        <end position="346"/>
    </location>
</feature>
<evidence type="ECO:0000256" key="10">
    <source>
        <dbReference type="ARBA" id="ARBA00023128"/>
    </source>
</evidence>
<evidence type="ECO:0000256" key="8">
    <source>
        <dbReference type="ARBA" id="ARBA00022859"/>
    </source>
</evidence>
<dbReference type="SMART" id="SM01284">
    <property type="entry name" value="ECSIT_Cterm"/>
    <property type="match status" value="1"/>
</dbReference>
<dbReference type="InterPro" id="IPR029342">
    <property type="entry name" value="ECIST_C"/>
</dbReference>
<dbReference type="GO" id="GO:0005634">
    <property type="term" value="C:nucleus"/>
    <property type="evidence" value="ECO:0007669"/>
    <property type="project" value="UniProtKB-SubCell"/>
</dbReference>
<protein>
    <recommendedName>
        <fullName evidence="5">Evolutionarily conserved signaling intermediate in Toll pathway, mitochondrial</fullName>
    </recommendedName>
</protein>
<dbReference type="GO" id="GO:0005739">
    <property type="term" value="C:mitochondrion"/>
    <property type="evidence" value="ECO:0007669"/>
    <property type="project" value="UniProtKB-SubCell"/>
</dbReference>
<evidence type="ECO:0000256" key="4">
    <source>
        <dbReference type="ARBA" id="ARBA00007674"/>
    </source>
</evidence>
<keyword evidence="11" id="KW-0539">Nucleus</keyword>
<dbReference type="PANTHER" id="PTHR13113:SF1">
    <property type="entry name" value="EVOLUTIONARILY CONSERVED SIGNALING INTERMEDIATE IN TOLL PATHWAY, MITOCHONDRIAL"/>
    <property type="match status" value="1"/>
</dbReference>
<evidence type="ECO:0000256" key="6">
    <source>
        <dbReference type="ARBA" id="ARBA00022490"/>
    </source>
</evidence>
<comment type="subcellular location">
    <subcellularLocation>
        <location evidence="3">Cytoplasm</location>
    </subcellularLocation>
    <subcellularLocation>
        <location evidence="2">Mitochondrion</location>
    </subcellularLocation>
    <subcellularLocation>
        <location evidence="1">Nucleus</location>
    </subcellularLocation>
</comment>
<evidence type="ECO:0000256" key="3">
    <source>
        <dbReference type="ARBA" id="ARBA00004496"/>
    </source>
</evidence>
<dbReference type="InterPro" id="IPR046448">
    <property type="entry name" value="ECSIT_N"/>
</dbReference>
<evidence type="ECO:0000256" key="2">
    <source>
        <dbReference type="ARBA" id="ARBA00004173"/>
    </source>
</evidence>
<dbReference type="GO" id="GO:0007178">
    <property type="term" value="P:cell surface receptor protein serine/threonine kinase signaling pathway"/>
    <property type="evidence" value="ECO:0007669"/>
    <property type="project" value="TreeGrafter"/>
</dbReference>
<dbReference type="GO" id="GO:0045087">
    <property type="term" value="P:innate immune response"/>
    <property type="evidence" value="ECO:0007669"/>
    <property type="project" value="UniProtKB-KW"/>
</dbReference>
<dbReference type="AlphaFoldDB" id="A0AA36DGX9"/>
<evidence type="ECO:0000259" key="12">
    <source>
        <dbReference type="SMART" id="SM01284"/>
    </source>
</evidence>
<evidence type="ECO:0000313" key="14">
    <source>
        <dbReference type="Proteomes" id="UP001177023"/>
    </source>
</evidence>
<accession>A0AA36DGX9</accession>
<proteinExistence type="inferred from homology"/>
<keyword evidence="8" id="KW-0391">Immunity</keyword>
<dbReference type="Pfam" id="PF14784">
    <property type="entry name" value="ECSIT_C"/>
    <property type="match status" value="1"/>
</dbReference>
<feature type="non-terminal residue" evidence="13">
    <location>
        <position position="1"/>
    </location>
</feature>
<evidence type="ECO:0000256" key="1">
    <source>
        <dbReference type="ARBA" id="ARBA00004123"/>
    </source>
</evidence>
<evidence type="ECO:0000256" key="11">
    <source>
        <dbReference type="ARBA" id="ARBA00023242"/>
    </source>
</evidence>
<dbReference type="InterPro" id="IPR010418">
    <property type="entry name" value="ECSIT"/>
</dbReference>
<dbReference type="EMBL" id="CATQJA010002710">
    <property type="protein sequence ID" value="CAJ0587438.1"/>
    <property type="molecule type" value="Genomic_DNA"/>
</dbReference>
<dbReference type="Pfam" id="PF06239">
    <property type="entry name" value="ECSIT_N"/>
    <property type="match status" value="1"/>
</dbReference>
<organism evidence="13 14">
    <name type="scientific">Mesorhabditis spiculigera</name>
    <dbReference type="NCBI Taxonomy" id="96644"/>
    <lineage>
        <taxon>Eukaryota</taxon>
        <taxon>Metazoa</taxon>
        <taxon>Ecdysozoa</taxon>
        <taxon>Nematoda</taxon>
        <taxon>Chromadorea</taxon>
        <taxon>Rhabditida</taxon>
        <taxon>Rhabditina</taxon>
        <taxon>Rhabditomorpha</taxon>
        <taxon>Rhabditoidea</taxon>
        <taxon>Rhabditidae</taxon>
        <taxon>Mesorhabditinae</taxon>
        <taxon>Mesorhabditis</taxon>
    </lineage>
</organism>
<dbReference type="Proteomes" id="UP001177023">
    <property type="component" value="Unassembled WGS sequence"/>
</dbReference>
<keyword evidence="9" id="KW-0809">Transit peptide</keyword>
<comment type="similarity">
    <text evidence="4">Belongs to the ECSIT family.</text>
</comment>
<evidence type="ECO:0000256" key="9">
    <source>
        <dbReference type="ARBA" id="ARBA00022946"/>
    </source>
</evidence>